<accession>A0A318EVB6</accession>
<feature type="transmembrane region" description="Helical" evidence="1">
    <location>
        <begin position="83"/>
        <end position="100"/>
    </location>
</feature>
<reference evidence="2 3" key="1">
    <citation type="submission" date="2018-05" db="EMBL/GenBank/DDBJ databases">
        <title>Genomic Encyclopedia of Type Strains, Phase IV (KMG-IV): sequencing the most valuable type-strain genomes for metagenomic binning, comparative biology and taxonomic classification.</title>
        <authorList>
            <person name="Goeker M."/>
        </authorList>
    </citation>
    <scope>NUCLEOTIDE SEQUENCE [LARGE SCALE GENOMIC DNA]</scope>
    <source>
        <strain evidence="2 3">DSM 28816</strain>
    </source>
</reference>
<keyword evidence="1" id="KW-1133">Transmembrane helix</keyword>
<organism evidence="2 3">
    <name type="scientific">Lachnotalea glycerini</name>
    <dbReference type="NCBI Taxonomy" id="1763509"/>
    <lineage>
        <taxon>Bacteria</taxon>
        <taxon>Bacillati</taxon>
        <taxon>Bacillota</taxon>
        <taxon>Clostridia</taxon>
        <taxon>Lachnospirales</taxon>
        <taxon>Lachnospiraceae</taxon>
        <taxon>Lachnotalea</taxon>
    </lineage>
</organism>
<feature type="transmembrane region" description="Helical" evidence="1">
    <location>
        <begin position="43"/>
        <end position="63"/>
    </location>
</feature>
<keyword evidence="1" id="KW-0472">Membrane</keyword>
<keyword evidence="1" id="KW-0812">Transmembrane</keyword>
<dbReference type="AlphaFoldDB" id="A0A318EVB6"/>
<proteinExistence type="predicted"/>
<dbReference type="Proteomes" id="UP000247523">
    <property type="component" value="Unassembled WGS sequence"/>
</dbReference>
<evidence type="ECO:0000256" key="1">
    <source>
        <dbReference type="SAM" id="Phobius"/>
    </source>
</evidence>
<gene>
    <name evidence="2" type="ORF">C8E03_102468</name>
</gene>
<dbReference type="RefSeq" id="WP_110290592.1">
    <property type="nucleotide sequence ID" value="NZ_QICS01000002.1"/>
</dbReference>
<comment type="caution">
    <text evidence="2">The sequence shown here is derived from an EMBL/GenBank/DDBJ whole genome shotgun (WGS) entry which is preliminary data.</text>
</comment>
<sequence>MKMTYDGALVMPMGCAIMDQEEMTYVDGGKSRSTNWISIPVDVAASVAGINASAIVGLAGASVMKKIALTLANKELEQALKNVFSSAVVSFILGLGVTAVNNTVLSLICQCTSFGGIIGLLADCNDGKIDGKFNCPF</sequence>
<evidence type="ECO:0000313" key="2">
    <source>
        <dbReference type="EMBL" id="PXV93693.1"/>
    </source>
</evidence>
<name>A0A318EVB6_9FIRM</name>
<evidence type="ECO:0000313" key="3">
    <source>
        <dbReference type="Proteomes" id="UP000247523"/>
    </source>
</evidence>
<dbReference type="EMBL" id="QICS01000002">
    <property type="protein sequence ID" value="PXV93693.1"/>
    <property type="molecule type" value="Genomic_DNA"/>
</dbReference>
<protein>
    <submittedName>
        <fullName evidence="2">Uncharacterized protein</fullName>
    </submittedName>
</protein>